<gene>
    <name evidence="3" type="ORF">ABLG96_19735</name>
</gene>
<keyword evidence="3" id="KW-0540">Nuclease</keyword>
<dbReference type="GO" id="GO:0016020">
    <property type="term" value="C:membrane"/>
    <property type="evidence" value="ECO:0007669"/>
    <property type="project" value="GOC"/>
</dbReference>
<evidence type="ECO:0000256" key="1">
    <source>
        <dbReference type="SAM" id="SignalP"/>
    </source>
</evidence>
<keyword evidence="3" id="KW-0255">Endonuclease</keyword>
<dbReference type="SUPFAM" id="SSF56219">
    <property type="entry name" value="DNase I-like"/>
    <property type="match status" value="1"/>
</dbReference>
<feature type="domain" description="Endonuclease/exonuclease/phosphatase" evidence="2">
    <location>
        <begin position="51"/>
        <end position="274"/>
    </location>
</feature>
<proteinExistence type="predicted"/>
<keyword evidence="3" id="KW-0378">Hydrolase</keyword>
<dbReference type="Pfam" id="PF03372">
    <property type="entry name" value="Exo_endo_phos"/>
    <property type="match status" value="1"/>
</dbReference>
<dbReference type="InterPro" id="IPR005135">
    <property type="entry name" value="Endo/exonuclease/phosphatase"/>
</dbReference>
<feature type="signal peptide" evidence="1">
    <location>
        <begin position="1"/>
        <end position="27"/>
    </location>
</feature>
<sequence>MSRRHSVTFLLVALVSALLATLPGVTAASAAVPAATPAHRPPMPKLTVVAYNIHHAVGVDQQLDLERIARVIETQHPDVVQLSEVDKFFGDRSGNLDQAAWLGQRLRMQVAFGRNLDLDPLTPGAPRREFGTAVLSRFPIVSARNTLLPLAPGGEQRGLLQVQVRTPWGPVRILGTHLQHTSTQERLDQVAAIKELTKNCLQPTVLMGDLNAYPDSPEMANLLEKFRDSWPVVGRGAGFTFDSDDPKGRIDYVLTRNLVFPLSARVIATQASDHLPVRVDLAFVPWPLRGC</sequence>
<dbReference type="InterPro" id="IPR036691">
    <property type="entry name" value="Endo/exonu/phosph_ase_sf"/>
</dbReference>
<reference evidence="3" key="1">
    <citation type="submission" date="2024-05" db="EMBL/GenBank/DDBJ databases">
        <authorList>
            <person name="Cai S.Y."/>
            <person name="Jin L.M."/>
            <person name="Li H.R."/>
        </authorList>
    </citation>
    <scope>NUCLEOTIDE SEQUENCE</scope>
    <source>
        <strain evidence="3">A5-74</strain>
    </source>
</reference>
<dbReference type="GO" id="GO:0004519">
    <property type="term" value="F:endonuclease activity"/>
    <property type="evidence" value="ECO:0007669"/>
    <property type="project" value="UniProtKB-KW"/>
</dbReference>
<evidence type="ECO:0000313" key="3">
    <source>
        <dbReference type="EMBL" id="XCG63402.1"/>
    </source>
</evidence>
<dbReference type="PANTHER" id="PTHR14859">
    <property type="entry name" value="CALCOFLUOR WHITE HYPERSENSITIVE PROTEIN PRECURSOR"/>
    <property type="match status" value="1"/>
</dbReference>
<dbReference type="RefSeq" id="WP_353649017.1">
    <property type="nucleotide sequence ID" value="NZ_CP159218.1"/>
</dbReference>
<dbReference type="GO" id="GO:0006506">
    <property type="term" value="P:GPI anchor biosynthetic process"/>
    <property type="evidence" value="ECO:0007669"/>
    <property type="project" value="TreeGrafter"/>
</dbReference>
<dbReference type="PANTHER" id="PTHR14859:SF15">
    <property type="entry name" value="ENDONUCLEASE_EXONUCLEASE_PHOSPHATASE DOMAIN-CONTAINING PROTEIN"/>
    <property type="match status" value="1"/>
</dbReference>
<dbReference type="InterPro" id="IPR051916">
    <property type="entry name" value="GPI-anchor_lipid_remodeler"/>
</dbReference>
<organism evidence="3">
    <name type="scientific">Nakamurella sp. A5-74</name>
    <dbReference type="NCBI Taxonomy" id="3158264"/>
    <lineage>
        <taxon>Bacteria</taxon>
        <taxon>Bacillati</taxon>
        <taxon>Actinomycetota</taxon>
        <taxon>Actinomycetes</taxon>
        <taxon>Nakamurellales</taxon>
        <taxon>Nakamurellaceae</taxon>
        <taxon>Nakamurella</taxon>
    </lineage>
</organism>
<accession>A0AAU8DQA6</accession>
<feature type="chain" id="PRO_5043414634" evidence="1">
    <location>
        <begin position="28"/>
        <end position="291"/>
    </location>
</feature>
<dbReference type="Gene3D" id="3.60.10.10">
    <property type="entry name" value="Endonuclease/exonuclease/phosphatase"/>
    <property type="match status" value="1"/>
</dbReference>
<evidence type="ECO:0000259" key="2">
    <source>
        <dbReference type="Pfam" id="PF03372"/>
    </source>
</evidence>
<dbReference type="EMBL" id="CP159218">
    <property type="protein sequence ID" value="XCG63402.1"/>
    <property type="molecule type" value="Genomic_DNA"/>
</dbReference>
<name>A0AAU8DQA6_9ACTN</name>
<dbReference type="AlphaFoldDB" id="A0AAU8DQA6"/>
<keyword evidence="1" id="KW-0732">Signal</keyword>
<protein>
    <submittedName>
        <fullName evidence="3">Endonuclease/exonuclease/phosphatase family protein</fullName>
    </submittedName>
</protein>